<dbReference type="InterPro" id="IPR008949">
    <property type="entry name" value="Isoprenoid_synthase_dom_sf"/>
</dbReference>
<dbReference type="EMBL" id="KK207883">
    <property type="protein sequence ID" value="EZF50589.1"/>
    <property type="molecule type" value="Genomic_DNA"/>
</dbReference>
<sequence>MEFQYSYEIDPQFYETDGLDLGLPLRMHLDPYKEINGALRAQDDWSKNVRPVYSYKGGLGYPFSFIRVTVPECLPERLEIISYANEFAFLYDDAMEKLDLKGYKDGQHHDMLDAFGDEKALDQEATSHDGQEKKLQAQILANMVAIDPPRAITSMKAWSKFVQLASRTRTRPFDTLKEYIPSRVIDAGELIWFGTLTFGMALTIPDDELELCMELARPGYAALGLTNDLYSWRKERDEAAADGLDYVFNAVWVIMQERSLSEEDAMIACAEEIKKQVAEFNIIVEKAKQDSNLSKDTRAYLEAVRYSHVGNLVWSIYCPRYHDY</sequence>
<evidence type="ECO:0000313" key="1">
    <source>
        <dbReference type="EMBL" id="EZF50589.1"/>
    </source>
</evidence>
<protein>
    <recommendedName>
        <fullName evidence="2">Fusicoccadiene synthase</fullName>
    </recommendedName>
</protein>
<dbReference type="SUPFAM" id="SSF48576">
    <property type="entry name" value="Terpenoid synthases"/>
    <property type="match status" value="1"/>
</dbReference>
<dbReference type="Gene3D" id="1.10.600.10">
    <property type="entry name" value="Farnesyl Diphosphate Synthase"/>
    <property type="match status" value="1"/>
</dbReference>
<dbReference type="AlphaFoldDB" id="A0A022VXF2"/>
<name>A0A022VXF2_TRIRU</name>
<dbReference type="OrthoDB" id="6921389at2759"/>
<dbReference type="Proteomes" id="UP000023758">
    <property type="component" value="Unassembled WGS sequence"/>
</dbReference>
<accession>A0A022VXF2</accession>
<evidence type="ECO:0008006" key="2">
    <source>
        <dbReference type="Google" id="ProtNLM"/>
    </source>
</evidence>
<proteinExistence type="predicted"/>
<dbReference type="HOGENOM" id="CLU_042677_0_0_1"/>
<dbReference type="Pfam" id="PF19086">
    <property type="entry name" value="Terpene_syn_C_2"/>
    <property type="match status" value="1"/>
</dbReference>
<organism evidence="1">
    <name type="scientific">Trichophyton rubrum CBS 288.86</name>
    <dbReference type="NCBI Taxonomy" id="1215330"/>
    <lineage>
        <taxon>Eukaryota</taxon>
        <taxon>Fungi</taxon>
        <taxon>Dikarya</taxon>
        <taxon>Ascomycota</taxon>
        <taxon>Pezizomycotina</taxon>
        <taxon>Eurotiomycetes</taxon>
        <taxon>Eurotiomycetidae</taxon>
        <taxon>Onygenales</taxon>
        <taxon>Arthrodermataceae</taxon>
        <taxon>Trichophyton</taxon>
    </lineage>
</organism>
<gene>
    <name evidence="1" type="ORF">H103_06010</name>
</gene>
<reference evidence="1" key="1">
    <citation type="submission" date="2014-02" db="EMBL/GenBank/DDBJ databases">
        <title>The Genome Sequence of Trichophyton rubrum (morphotype fischeri) CBS 288.86.</title>
        <authorList>
            <consortium name="The Broad Institute Genomics Platform"/>
            <person name="Cuomo C.A."/>
            <person name="White T.C."/>
            <person name="Graser Y."/>
            <person name="Martinez-Rossi N."/>
            <person name="Heitman J."/>
            <person name="Young S.K."/>
            <person name="Zeng Q."/>
            <person name="Gargeya S."/>
            <person name="Abouelleil A."/>
            <person name="Alvarado L."/>
            <person name="Chapman S.B."/>
            <person name="Gainer-Dewar J."/>
            <person name="Goldberg J."/>
            <person name="Griggs A."/>
            <person name="Gujja S."/>
            <person name="Hansen M."/>
            <person name="Howarth C."/>
            <person name="Imamovic A."/>
            <person name="Larimer J."/>
            <person name="Martinez D."/>
            <person name="Murphy C."/>
            <person name="Pearson M.D."/>
            <person name="Persinoti G."/>
            <person name="Poon T."/>
            <person name="Priest M."/>
            <person name="Roberts A.D."/>
            <person name="Saif S."/>
            <person name="Shea T.D."/>
            <person name="Sykes S.N."/>
            <person name="Wortman J."/>
            <person name="Nusbaum C."/>
            <person name="Birren B."/>
        </authorList>
    </citation>
    <scope>NUCLEOTIDE SEQUENCE [LARGE SCALE GENOMIC DNA]</scope>
    <source>
        <strain evidence="1">CBS 288.86</strain>
    </source>
</reference>